<keyword evidence="6" id="KW-0902">Two-component regulatory system</keyword>
<dbReference type="PANTHER" id="PTHR43711">
    <property type="entry name" value="TWO-COMPONENT HISTIDINE KINASE"/>
    <property type="match status" value="1"/>
</dbReference>
<keyword evidence="7" id="KW-0812">Transmembrane</keyword>
<organism evidence="9">
    <name type="scientific">marine sediment metagenome</name>
    <dbReference type="NCBI Taxonomy" id="412755"/>
    <lineage>
        <taxon>unclassified sequences</taxon>
        <taxon>metagenomes</taxon>
        <taxon>ecological metagenomes</taxon>
    </lineage>
</organism>
<comment type="caution">
    <text evidence="9">The sequence shown here is derived from an EMBL/GenBank/DDBJ whole genome shotgun (WGS) entry which is preliminary data.</text>
</comment>
<feature type="transmembrane region" description="Helical" evidence="7">
    <location>
        <begin position="201"/>
        <end position="223"/>
    </location>
</feature>
<evidence type="ECO:0000256" key="3">
    <source>
        <dbReference type="ARBA" id="ARBA00022553"/>
    </source>
</evidence>
<reference evidence="9" key="1">
    <citation type="journal article" date="2015" name="Nature">
        <title>Complex archaea that bridge the gap between prokaryotes and eukaryotes.</title>
        <authorList>
            <person name="Spang A."/>
            <person name="Saw J.H."/>
            <person name="Jorgensen S.L."/>
            <person name="Zaremba-Niedzwiedzka K."/>
            <person name="Martijn J."/>
            <person name="Lind A.E."/>
            <person name="van Eijk R."/>
            <person name="Schleper C."/>
            <person name="Guy L."/>
            <person name="Ettema T.J."/>
        </authorList>
    </citation>
    <scope>NUCLEOTIDE SEQUENCE</scope>
</reference>
<dbReference type="Pfam" id="PF00512">
    <property type="entry name" value="HisKA"/>
    <property type="match status" value="1"/>
</dbReference>
<feature type="transmembrane region" description="Helical" evidence="7">
    <location>
        <begin position="38"/>
        <end position="57"/>
    </location>
</feature>
<dbReference type="InterPro" id="IPR050736">
    <property type="entry name" value="Sensor_HK_Regulatory"/>
</dbReference>
<dbReference type="SMART" id="SM00388">
    <property type="entry name" value="HisKA"/>
    <property type="match status" value="1"/>
</dbReference>
<dbReference type="InterPro" id="IPR036890">
    <property type="entry name" value="HATPase_C_sf"/>
</dbReference>
<dbReference type="PRINTS" id="PR00344">
    <property type="entry name" value="BCTRLSENSOR"/>
</dbReference>
<evidence type="ECO:0000256" key="7">
    <source>
        <dbReference type="SAM" id="Phobius"/>
    </source>
</evidence>
<feature type="transmembrane region" description="Helical" evidence="7">
    <location>
        <begin position="230"/>
        <end position="253"/>
    </location>
</feature>
<evidence type="ECO:0000256" key="5">
    <source>
        <dbReference type="ARBA" id="ARBA00022777"/>
    </source>
</evidence>
<keyword evidence="7" id="KW-0472">Membrane</keyword>
<dbReference type="PROSITE" id="PS50109">
    <property type="entry name" value="HIS_KIN"/>
    <property type="match status" value="1"/>
</dbReference>
<sequence>MFEFTLINKAVLLLVNTIGLGMAFWIYFTNRKARINQLFFLMTIFALLWITLVYFASISTNSYQAIILSRLSFVPVYLCLGSMYFFTIFFPRKEKRSLFLDVIVLAGLIGLSFITVFTNLHVKNVVFKAWGVSPVLGEGNILVYSTIFLIIVLFSGILFQKYFRLSTEEKFRTQYFFFGFFIFVIMNLIFNVFLASKYTDFPYYLFGNYSVIFLLGFTAYAIVTRELFGIRVILTQALVGIIAVLLLAQAVTATEWLEFSWKFALFLLFIVFGYFLIQSVIREIQRRAELQKLYEQVDKLSRAKSEFISIASHQLRTPLTAIKGYISMLIEGTYGKLTGRTIPPMEKVYQSNERLIKLVNDLLHVSRIESGTLRIDLQKISLEDIISSVVDELKIRADERKIYLKWEKPSKPLPEITVDADKFRQVILNIIDNCIKYTEKGGITVETEQKKSSVKLPQGSILTVIKDTGEGMTEEEIEKMFESFSRGKAGAKHWTAGTGLGLYIARKFTEVHGGRVWAESPGEGKGSTFYIELPVK</sequence>
<dbReference type="PANTHER" id="PTHR43711:SF31">
    <property type="entry name" value="HISTIDINE KINASE"/>
    <property type="match status" value="1"/>
</dbReference>
<dbReference type="AlphaFoldDB" id="A0A0F9VCE7"/>
<name>A0A0F9VCE7_9ZZZZ</name>
<evidence type="ECO:0000256" key="1">
    <source>
        <dbReference type="ARBA" id="ARBA00000085"/>
    </source>
</evidence>
<dbReference type="Gene3D" id="3.30.565.10">
    <property type="entry name" value="Histidine kinase-like ATPase, C-terminal domain"/>
    <property type="match status" value="1"/>
</dbReference>
<dbReference type="InterPro" id="IPR003594">
    <property type="entry name" value="HATPase_dom"/>
</dbReference>
<dbReference type="InterPro" id="IPR005467">
    <property type="entry name" value="His_kinase_dom"/>
</dbReference>
<dbReference type="Gene3D" id="1.10.287.130">
    <property type="match status" value="1"/>
</dbReference>
<dbReference type="CDD" id="cd00082">
    <property type="entry name" value="HisKA"/>
    <property type="match status" value="1"/>
</dbReference>
<evidence type="ECO:0000256" key="4">
    <source>
        <dbReference type="ARBA" id="ARBA00022679"/>
    </source>
</evidence>
<feature type="transmembrane region" description="Helical" evidence="7">
    <location>
        <begin position="98"/>
        <end position="121"/>
    </location>
</feature>
<dbReference type="EC" id="2.7.13.3" evidence="2"/>
<gene>
    <name evidence="9" type="ORF">LCGC14_0102610</name>
</gene>
<dbReference type="InterPro" id="IPR004358">
    <property type="entry name" value="Sig_transdc_His_kin-like_C"/>
</dbReference>
<keyword evidence="7" id="KW-1133">Transmembrane helix</keyword>
<keyword evidence="3" id="KW-0597">Phosphoprotein</keyword>
<keyword evidence="5" id="KW-0418">Kinase</keyword>
<feature type="transmembrane region" description="Helical" evidence="7">
    <location>
        <begin position="63"/>
        <end position="86"/>
    </location>
</feature>
<evidence type="ECO:0000256" key="6">
    <source>
        <dbReference type="ARBA" id="ARBA00023012"/>
    </source>
</evidence>
<dbReference type="FunFam" id="3.30.565.10:FF:000006">
    <property type="entry name" value="Sensor histidine kinase WalK"/>
    <property type="match status" value="1"/>
</dbReference>
<dbReference type="SUPFAM" id="SSF47384">
    <property type="entry name" value="Homodimeric domain of signal transducing histidine kinase"/>
    <property type="match status" value="1"/>
</dbReference>
<feature type="transmembrane region" description="Helical" evidence="7">
    <location>
        <begin position="141"/>
        <end position="163"/>
    </location>
</feature>
<keyword evidence="4" id="KW-0808">Transferase</keyword>
<feature type="domain" description="Histidine kinase" evidence="8">
    <location>
        <begin position="310"/>
        <end position="536"/>
    </location>
</feature>
<evidence type="ECO:0000313" key="9">
    <source>
        <dbReference type="EMBL" id="KKO02811.1"/>
    </source>
</evidence>
<protein>
    <recommendedName>
        <fullName evidence="2">histidine kinase</fullName>
        <ecNumber evidence="2">2.7.13.3</ecNumber>
    </recommendedName>
</protein>
<dbReference type="EMBL" id="LAZR01000029">
    <property type="protein sequence ID" value="KKO02811.1"/>
    <property type="molecule type" value="Genomic_DNA"/>
</dbReference>
<dbReference type="Pfam" id="PF02518">
    <property type="entry name" value="HATPase_c"/>
    <property type="match status" value="1"/>
</dbReference>
<comment type="catalytic activity">
    <reaction evidence="1">
        <text>ATP + protein L-histidine = ADP + protein N-phospho-L-histidine.</text>
        <dbReference type="EC" id="2.7.13.3"/>
    </reaction>
</comment>
<proteinExistence type="predicted"/>
<dbReference type="SMART" id="SM00387">
    <property type="entry name" value="HATPase_c"/>
    <property type="match status" value="1"/>
</dbReference>
<dbReference type="SUPFAM" id="SSF55874">
    <property type="entry name" value="ATPase domain of HSP90 chaperone/DNA topoisomerase II/histidine kinase"/>
    <property type="match status" value="1"/>
</dbReference>
<dbReference type="InterPro" id="IPR003661">
    <property type="entry name" value="HisK_dim/P_dom"/>
</dbReference>
<evidence type="ECO:0000259" key="8">
    <source>
        <dbReference type="PROSITE" id="PS50109"/>
    </source>
</evidence>
<dbReference type="GO" id="GO:0000155">
    <property type="term" value="F:phosphorelay sensor kinase activity"/>
    <property type="evidence" value="ECO:0007669"/>
    <property type="project" value="InterPro"/>
</dbReference>
<feature type="transmembrane region" description="Helical" evidence="7">
    <location>
        <begin position="6"/>
        <end position="26"/>
    </location>
</feature>
<evidence type="ECO:0000256" key="2">
    <source>
        <dbReference type="ARBA" id="ARBA00012438"/>
    </source>
</evidence>
<feature type="transmembrane region" description="Helical" evidence="7">
    <location>
        <begin position="259"/>
        <end position="277"/>
    </location>
</feature>
<feature type="transmembrane region" description="Helical" evidence="7">
    <location>
        <begin position="175"/>
        <end position="195"/>
    </location>
</feature>
<dbReference type="InterPro" id="IPR036097">
    <property type="entry name" value="HisK_dim/P_sf"/>
</dbReference>
<accession>A0A0F9VCE7</accession>